<protein>
    <submittedName>
        <fullName evidence="1">Uncharacterized protein</fullName>
    </submittedName>
</protein>
<sequence length="190" mass="21145">MSKFRDHRTFAGILNMGSGNARPDEQPPPMPPPPPAPAPIVLRREYGTHCWLRKTKGVLEEEFGEKIEPEPINGTTESEHGREEGETLPENTEKEMGENTAGSENDNNNVGSEMADRDEKMEDKSELEPELNREKEHGDDLEVTVEVVVAPEKTPAEREKTMEKTTPAKETEMISAEIAPPMLDTASPEI</sequence>
<evidence type="ECO:0000313" key="2">
    <source>
        <dbReference type="Proteomes" id="UP001055811"/>
    </source>
</evidence>
<keyword evidence="2" id="KW-1185">Reference proteome</keyword>
<dbReference type="EMBL" id="CM042011">
    <property type="protein sequence ID" value="KAI3765809.1"/>
    <property type="molecule type" value="Genomic_DNA"/>
</dbReference>
<accession>A0ACB9F3J2</accession>
<comment type="caution">
    <text evidence="1">The sequence shown here is derived from an EMBL/GenBank/DDBJ whole genome shotgun (WGS) entry which is preliminary data.</text>
</comment>
<dbReference type="Proteomes" id="UP001055811">
    <property type="component" value="Linkage Group LG03"/>
</dbReference>
<reference evidence="2" key="1">
    <citation type="journal article" date="2022" name="Mol. Ecol. Resour.">
        <title>The genomes of chicory, endive, great burdock and yacon provide insights into Asteraceae palaeo-polyploidization history and plant inulin production.</title>
        <authorList>
            <person name="Fan W."/>
            <person name="Wang S."/>
            <person name="Wang H."/>
            <person name="Wang A."/>
            <person name="Jiang F."/>
            <person name="Liu H."/>
            <person name="Zhao H."/>
            <person name="Xu D."/>
            <person name="Zhang Y."/>
        </authorList>
    </citation>
    <scope>NUCLEOTIDE SEQUENCE [LARGE SCALE GENOMIC DNA]</scope>
    <source>
        <strain evidence="2">cv. Punajuju</strain>
    </source>
</reference>
<evidence type="ECO:0000313" key="1">
    <source>
        <dbReference type="EMBL" id="KAI3765809.1"/>
    </source>
</evidence>
<organism evidence="1 2">
    <name type="scientific">Cichorium intybus</name>
    <name type="common">Chicory</name>
    <dbReference type="NCBI Taxonomy" id="13427"/>
    <lineage>
        <taxon>Eukaryota</taxon>
        <taxon>Viridiplantae</taxon>
        <taxon>Streptophyta</taxon>
        <taxon>Embryophyta</taxon>
        <taxon>Tracheophyta</taxon>
        <taxon>Spermatophyta</taxon>
        <taxon>Magnoliopsida</taxon>
        <taxon>eudicotyledons</taxon>
        <taxon>Gunneridae</taxon>
        <taxon>Pentapetalae</taxon>
        <taxon>asterids</taxon>
        <taxon>campanulids</taxon>
        <taxon>Asterales</taxon>
        <taxon>Asteraceae</taxon>
        <taxon>Cichorioideae</taxon>
        <taxon>Cichorieae</taxon>
        <taxon>Cichoriinae</taxon>
        <taxon>Cichorium</taxon>
    </lineage>
</organism>
<reference evidence="1 2" key="2">
    <citation type="journal article" date="2022" name="Mol. Ecol. Resour.">
        <title>The genomes of chicory, endive, great burdock and yacon provide insights into Asteraceae paleo-polyploidization history and plant inulin production.</title>
        <authorList>
            <person name="Fan W."/>
            <person name="Wang S."/>
            <person name="Wang H."/>
            <person name="Wang A."/>
            <person name="Jiang F."/>
            <person name="Liu H."/>
            <person name="Zhao H."/>
            <person name="Xu D."/>
            <person name="Zhang Y."/>
        </authorList>
    </citation>
    <scope>NUCLEOTIDE SEQUENCE [LARGE SCALE GENOMIC DNA]</scope>
    <source>
        <strain evidence="2">cv. Punajuju</strain>
        <tissue evidence="1">Leaves</tissue>
    </source>
</reference>
<name>A0ACB9F3J2_CICIN</name>
<proteinExistence type="predicted"/>
<gene>
    <name evidence="1" type="ORF">L2E82_15853</name>
</gene>